<keyword evidence="8" id="KW-1133">Transmembrane helix</keyword>
<evidence type="ECO:0000256" key="6">
    <source>
        <dbReference type="PROSITE-ProRule" id="PRU10141"/>
    </source>
</evidence>
<keyword evidence="3 10" id="KW-0418">Kinase</keyword>
<dbReference type="SMART" id="SM00220">
    <property type="entry name" value="S_TKc"/>
    <property type="match status" value="1"/>
</dbReference>
<dbReference type="InterPro" id="IPR017441">
    <property type="entry name" value="Protein_kinase_ATP_BS"/>
</dbReference>
<keyword evidence="8" id="KW-0812">Transmembrane</keyword>
<gene>
    <name evidence="10" type="primary">pknB_15</name>
    <name evidence="10" type="ORF">Pan44_50750</name>
</gene>
<dbReference type="CDD" id="cd14014">
    <property type="entry name" value="STKc_PknB_like"/>
    <property type="match status" value="1"/>
</dbReference>
<evidence type="ECO:0000256" key="1">
    <source>
        <dbReference type="ARBA" id="ARBA00022679"/>
    </source>
</evidence>
<evidence type="ECO:0000256" key="8">
    <source>
        <dbReference type="SAM" id="Phobius"/>
    </source>
</evidence>
<keyword evidence="8" id="KW-0472">Membrane</keyword>
<dbReference type="OrthoDB" id="500858at2"/>
<evidence type="ECO:0000256" key="7">
    <source>
        <dbReference type="SAM" id="MobiDB-lite"/>
    </source>
</evidence>
<dbReference type="GO" id="GO:0005524">
    <property type="term" value="F:ATP binding"/>
    <property type="evidence" value="ECO:0007669"/>
    <property type="project" value="UniProtKB-UniRule"/>
</dbReference>
<keyword evidence="11" id="KW-1185">Reference proteome</keyword>
<reference evidence="10 11" key="1">
    <citation type="submission" date="2019-02" db="EMBL/GenBank/DDBJ databases">
        <title>Deep-cultivation of Planctomycetes and their phenomic and genomic characterization uncovers novel biology.</title>
        <authorList>
            <person name="Wiegand S."/>
            <person name="Jogler M."/>
            <person name="Boedeker C."/>
            <person name="Pinto D."/>
            <person name="Vollmers J."/>
            <person name="Rivas-Marin E."/>
            <person name="Kohn T."/>
            <person name="Peeters S.H."/>
            <person name="Heuer A."/>
            <person name="Rast P."/>
            <person name="Oberbeckmann S."/>
            <person name="Bunk B."/>
            <person name="Jeske O."/>
            <person name="Meyerdierks A."/>
            <person name="Storesund J.E."/>
            <person name="Kallscheuer N."/>
            <person name="Luecker S."/>
            <person name="Lage O.M."/>
            <person name="Pohl T."/>
            <person name="Merkel B.J."/>
            <person name="Hornburger P."/>
            <person name="Mueller R.-W."/>
            <person name="Bruemmer F."/>
            <person name="Labrenz M."/>
            <person name="Spormann A.M."/>
            <person name="Op den Camp H."/>
            <person name="Overmann J."/>
            <person name="Amann R."/>
            <person name="Jetten M.S.M."/>
            <person name="Mascher T."/>
            <person name="Medema M.H."/>
            <person name="Devos D.P."/>
            <person name="Kaster A.-K."/>
            <person name="Ovreas L."/>
            <person name="Rohde M."/>
            <person name="Galperin M.Y."/>
            <person name="Jogler C."/>
        </authorList>
    </citation>
    <scope>NUCLEOTIDE SEQUENCE [LARGE SCALE GENOMIC DNA]</scope>
    <source>
        <strain evidence="10 11">Pan44</strain>
    </source>
</reference>
<keyword evidence="4 6" id="KW-0067">ATP-binding</keyword>
<feature type="binding site" evidence="6">
    <location>
        <position position="65"/>
    </location>
    <ligand>
        <name>ATP</name>
        <dbReference type="ChEBI" id="CHEBI:30616"/>
    </ligand>
</feature>
<organism evidence="10 11">
    <name type="scientific">Caulifigura coniformis</name>
    <dbReference type="NCBI Taxonomy" id="2527983"/>
    <lineage>
        <taxon>Bacteria</taxon>
        <taxon>Pseudomonadati</taxon>
        <taxon>Planctomycetota</taxon>
        <taxon>Planctomycetia</taxon>
        <taxon>Planctomycetales</taxon>
        <taxon>Planctomycetaceae</taxon>
        <taxon>Caulifigura</taxon>
    </lineage>
</organism>
<evidence type="ECO:0000256" key="2">
    <source>
        <dbReference type="ARBA" id="ARBA00022741"/>
    </source>
</evidence>
<dbReference type="Pfam" id="PF00400">
    <property type="entry name" value="WD40"/>
    <property type="match status" value="1"/>
</dbReference>
<dbReference type="KEGG" id="ccos:Pan44_50750"/>
<feature type="domain" description="Protein kinase" evidence="9">
    <location>
        <begin position="32"/>
        <end position="298"/>
    </location>
</feature>
<dbReference type="Proteomes" id="UP000315700">
    <property type="component" value="Chromosome"/>
</dbReference>
<keyword evidence="5" id="KW-0853">WD repeat</keyword>
<feature type="transmembrane region" description="Helical" evidence="8">
    <location>
        <begin position="317"/>
        <end position="339"/>
    </location>
</feature>
<dbReference type="InParanoid" id="A0A517SLL5"/>
<sequence length="1194" mass="130176">MAETVELTDTPTQTIPVRSEAVEPSIGELGRYQMKQLLGRGGFGRVFRAFDPQLERFVALKIPLKKVSDRPRIERFLNEARLVAKLRHPNIVSVFDAGELQGWPYIANEFVDGRTLSSLLAEGRPPVENAVRWVKQAARALAYAHRHGVIHRDIKPHNIMLNAAGEPQILDFGMARLQVQASGGEEERSFEGTPAYMSPEQVRGEASRIGPATDQYSLGITLYELLAGARPFGGSSTVVMQKAVEISAPAIRTVRPDVPADLDAICLKAISKHPVDRYPDCNALAEDLERWERGEPVLARPLGVHQRLWRWRRRNPLVAALAAAFCLSVLIGAGAVVVVKARAIESEQAAKRKTRDAEKNAEDLKNAAQDLETERNLVKERNAKLERDQAEAERRERERTQKEQADAADRARLAQDATEQAAREAARLQTLAQLDFARRGYASEMRAAQGAWEAGHLSQFRRVLSRYERERLPDQSDPRKFEYGYWKRLESACAVALPNVSGLTDIKALQGHDLLVTGTDRGEMTIVEPQDGTIRFRAEDLPRGRMAVATLSGFIDPKGDFSRFNLEGDGRAISFVIAGAADGVLRVYTVGQWDRPPDVVRAGSGPIDLLIPGPFDPTMRAGKDTRTLQTPLPLMIAFSADEARSVQLQTAKTTGDRITGENLRVVKPVKLEFGTDTTIWNEITAAAVFSPYFANPRGPQQRPITIAVAAAARNGDVLYWGYTMRPAPRGQGFAGVTPTPVYAVLTGASPPVSHLGITGDGTTIYAVDQEGDLKSWNLVSGLKVGENRIACVKSLPAQGITSLCLAPHERMAIGKQDGSVDLLDMTREMEALETRRLHIEPVTHVASLGEDDLVAASRSDGEMFRWRILAKTQLDKIPVPGDVFTTSDFAPGGASLWTVSGSIISRTLAGRSTERLPIVALRSPVTRLRVSPDDVHCLAMTAEGEAVLVHHQNGEIRRWGDVVDGCIDRESVRLLTTQGRLLARRLAGGQEEDLPSSHPTSTPFLLLEDGRILSALIGGPKKWTYSTVVDGVWQSRWELLVEAVENPSGPEVAERAAGAQAERYFERLAHSGRPALENSPTVSAALSVKGDQLALAGLDPIIRLVDPATGMVKKELAGHAGRVTAVTFSADGERLATADDAGEVMVWDANSGEALLSLTGGGRQASWIGFDDSGRYLAASGAGWACWWSGEPPK</sequence>
<dbReference type="GO" id="GO:0004674">
    <property type="term" value="F:protein serine/threonine kinase activity"/>
    <property type="evidence" value="ECO:0007669"/>
    <property type="project" value="UniProtKB-EC"/>
</dbReference>
<dbReference type="InterPro" id="IPR001680">
    <property type="entry name" value="WD40_rpt"/>
</dbReference>
<dbReference type="PANTHER" id="PTHR43289">
    <property type="entry name" value="MITOGEN-ACTIVATED PROTEIN KINASE KINASE KINASE 20-RELATED"/>
    <property type="match status" value="1"/>
</dbReference>
<protein>
    <submittedName>
        <fullName evidence="10">Serine/threonine-protein kinase PknB</fullName>
        <ecNumber evidence="10">2.7.11.1</ecNumber>
    </submittedName>
</protein>
<dbReference type="PROSITE" id="PS50082">
    <property type="entry name" value="WD_REPEATS_2"/>
    <property type="match status" value="1"/>
</dbReference>
<feature type="repeat" description="WD" evidence="5">
    <location>
        <begin position="1116"/>
        <end position="1157"/>
    </location>
</feature>
<feature type="compositionally biased region" description="Basic and acidic residues" evidence="7">
    <location>
        <begin position="372"/>
        <end position="413"/>
    </location>
</feature>
<feature type="compositionally biased region" description="Basic and acidic residues" evidence="7">
    <location>
        <begin position="348"/>
        <end position="365"/>
    </location>
</feature>
<evidence type="ECO:0000256" key="3">
    <source>
        <dbReference type="ARBA" id="ARBA00022777"/>
    </source>
</evidence>
<dbReference type="PROSITE" id="PS50011">
    <property type="entry name" value="PROTEIN_KINASE_DOM"/>
    <property type="match status" value="1"/>
</dbReference>
<dbReference type="InterPro" id="IPR000719">
    <property type="entry name" value="Prot_kinase_dom"/>
</dbReference>
<keyword evidence="1 10" id="KW-0808">Transferase</keyword>
<proteinExistence type="predicted"/>
<dbReference type="InterPro" id="IPR008271">
    <property type="entry name" value="Ser/Thr_kinase_AS"/>
</dbReference>
<dbReference type="PROSITE" id="PS00108">
    <property type="entry name" value="PROTEIN_KINASE_ST"/>
    <property type="match status" value="1"/>
</dbReference>
<evidence type="ECO:0000259" key="9">
    <source>
        <dbReference type="PROSITE" id="PS50011"/>
    </source>
</evidence>
<dbReference type="InterPro" id="IPR015943">
    <property type="entry name" value="WD40/YVTN_repeat-like_dom_sf"/>
</dbReference>
<dbReference type="PROSITE" id="PS50294">
    <property type="entry name" value="WD_REPEATS_REGION"/>
    <property type="match status" value="1"/>
</dbReference>
<dbReference type="SUPFAM" id="SSF56112">
    <property type="entry name" value="Protein kinase-like (PK-like)"/>
    <property type="match status" value="1"/>
</dbReference>
<dbReference type="AlphaFoldDB" id="A0A517SLL5"/>
<dbReference type="InterPro" id="IPR011009">
    <property type="entry name" value="Kinase-like_dom_sf"/>
</dbReference>
<dbReference type="EC" id="2.7.11.1" evidence="10"/>
<dbReference type="Gene3D" id="3.30.200.20">
    <property type="entry name" value="Phosphorylase Kinase, domain 1"/>
    <property type="match status" value="1"/>
</dbReference>
<dbReference type="PROSITE" id="PS00107">
    <property type="entry name" value="PROTEIN_KINASE_ATP"/>
    <property type="match status" value="1"/>
</dbReference>
<feature type="region of interest" description="Disordered" evidence="7">
    <location>
        <begin position="348"/>
        <end position="418"/>
    </location>
</feature>
<dbReference type="Pfam" id="PF00069">
    <property type="entry name" value="Pkinase"/>
    <property type="match status" value="1"/>
</dbReference>
<evidence type="ECO:0000256" key="4">
    <source>
        <dbReference type="ARBA" id="ARBA00022840"/>
    </source>
</evidence>
<dbReference type="SMART" id="SM00320">
    <property type="entry name" value="WD40"/>
    <property type="match status" value="5"/>
</dbReference>
<dbReference type="RefSeq" id="WP_145034412.1">
    <property type="nucleotide sequence ID" value="NZ_CP036271.1"/>
</dbReference>
<dbReference type="PANTHER" id="PTHR43289:SF34">
    <property type="entry name" value="SERINE_THREONINE-PROTEIN KINASE YBDM-RELATED"/>
    <property type="match status" value="1"/>
</dbReference>
<name>A0A517SLL5_9PLAN</name>
<dbReference type="Gene3D" id="2.130.10.10">
    <property type="entry name" value="YVTN repeat-like/Quinoprotein amine dehydrogenase"/>
    <property type="match status" value="2"/>
</dbReference>
<evidence type="ECO:0000313" key="11">
    <source>
        <dbReference type="Proteomes" id="UP000315700"/>
    </source>
</evidence>
<evidence type="ECO:0000256" key="5">
    <source>
        <dbReference type="PROSITE-ProRule" id="PRU00221"/>
    </source>
</evidence>
<keyword evidence="2 6" id="KW-0547">Nucleotide-binding</keyword>
<evidence type="ECO:0000313" key="10">
    <source>
        <dbReference type="EMBL" id="QDT57010.1"/>
    </source>
</evidence>
<dbReference type="Gene3D" id="1.10.510.10">
    <property type="entry name" value="Transferase(Phosphotransferase) domain 1"/>
    <property type="match status" value="1"/>
</dbReference>
<dbReference type="SUPFAM" id="SSF50998">
    <property type="entry name" value="Quinoprotein alcohol dehydrogenase-like"/>
    <property type="match status" value="1"/>
</dbReference>
<dbReference type="EMBL" id="CP036271">
    <property type="protein sequence ID" value="QDT57010.1"/>
    <property type="molecule type" value="Genomic_DNA"/>
</dbReference>
<dbReference type="InterPro" id="IPR011047">
    <property type="entry name" value="Quinoprotein_ADH-like_sf"/>
</dbReference>
<accession>A0A517SLL5</accession>